<name>A0A6N6JC96_9RHOB</name>
<comment type="caution">
    <text evidence="2">The sequence shown here is derived from an EMBL/GenBank/DDBJ whole genome shotgun (WGS) entry which is preliminary data.</text>
</comment>
<dbReference type="SMART" id="SM00248">
    <property type="entry name" value="ANK"/>
    <property type="match status" value="1"/>
</dbReference>
<proteinExistence type="predicted"/>
<sequence>MGAFVALASNGVNACPQHYQNGSNGRVFEIVNCEDGFGLEEYAENGGDLNVQDRSGYTALWTAIVGGRLEVASKLIQLGADVNAGEEAPISALIGSLSTLRESATDIQLIALIDEFAGSGANFDIRGATGNHLLIEFVAGMCELPSMGSLRANYGLLVQLRPHRVSLNSDDRLALDHLRTLSALGLYDETCVAKLAGGTISDG</sequence>
<reference evidence="2 3" key="1">
    <citation type="submission" date="2019-12" db="EMBL/GenBank/DDBJ databases">
        <title>Litoreibacter badius sp. nov., a novel bacteriochlorophyll a-containing bacterium in the genus Litoreibacter.</title>
        <authorList>
            <person name="Kanamuro M."/>
            <person name="Takabe Y."/>
            <person name="Mori K."/>
            <person name="Takaichi S."/>
            <person name="Hanada S."/>
        </authorList>
    </citation>
    <scope>NUCLEOTIDE SEQUENCE [LARGE SCALE GENOMIC DNA]</scope>
    <source>
        <strain evidence="2 3">K6</strain>
    </source>
</reference>
<keyword evidence="3" id="KW-1185">Reference proteome</keyword>
<dbReference type="Gene3D" id="1.25.40.20">
    <property type="entry name" value="Ankyrin repeat-containing domain"/>
    <property type="match status" value="1"/>
</dbReference>
<keyword evidence="1" id="KW-0040">ANK repeat</keyword>
<protein>
    <submittedName>
        <fullName evidence="2">Uncharacterized protein</fullName>
    </submittedName>
</protein>
<dbReference type="OrthoDB" id="7163289at2"/>
<dbReference type="InterPro" id="IPR036770">
    <property type="entry name" value="Ankyrin_rpt-contain_sf"/>
</dbReference>
<dbReference type="Proteomes" id="UP000436822">
    <property type="component" value="Unassembled WGS sequence"/>
</dbReference>
<evidence type="ECO:0000313" key="2">
    <source>
        <dbReference type="EMBL" id="GFE63776.1"/>
    </source>
</evidence>
<dbReference type="PROSITE" id="PS50088">
    <property type="entry name" value="ANK_REPEAT"/>
    <property type="match status" value="1"/>
</dbReference>
<dbReference type="AlphaFoldDB" id="A0A6N6JC96"/>
<evidence type="ECO:0000313" key="3">
    <source>
        <dbReference type="Proteomes" id="UP000436822"/>
    </source>
</evidence>
<evidence type="ECO:0000256" key="1">
    <source>
        <dbReference type="PROSITE-ProRule" id="PRU00023"/>
    </source>
</evidence>
<gene>
    <name evidence="2" type="ORF">KIN_08500</name>
</gene>
<feature type="repeat" description="ANK" evidence="1">
    <location>
        <begin position="55"/>
        <end position="87"/>
    </location>
</feature>
<dbReference type="EMBL" id="BLJE01000001">
    <property type="protein sequence ID" value="GFE63776.1"/>
    <property type="molecule type" value="Genomic_DNA"/>
</dbReference>
<dbReference type="SUPFAM" id="SSF48403">
    <property type="entry name" value="Ankyrin repeat"/>
    <property type="match status" value="1"/>
</dbReference>
<dbReference type="RefSeq" id="WP_159804679.1">
    <property type="nucleotide sequence ID" value="NZ_BLJE01000001.1"/>
</dbReference>
<accession>A0A6N6JC96</accession>
<dbReference type="PROSITE" id="PS50297">
    <property type="entry name" value="ANK_REP_REGION"/>
    <property type="match status" value="1"/>
</dbReference>
<organism evidence="2 3">
    <name type="scientific">Litoreibacter roseus</name>
    <dbReference type="NCBI Taxonomy" id="2601869"/>
    <lineage>
        <taxon>Bacteria</taxon>
        <taxon>Pseudomonadati</taxon>
        <taxon>Pseudomonadota</taxon>
        <taxon>Alphaproteobacteria</taxon>
        <taxon>Rhodobacterales</taxon>
        <taxon>Roseobacteraceae</taxon>
        <taxon>Litoreibacter</taxon>
    </lineage>
</organism>
<dbReference type="Pfam" id="PF00023">
    <property type="entry name" value="Ank"/>
    <property type="match status" value="1"/>
</dbReference>
<dbReference type="InterPro" id="IPR002110">
    <property type="entry name" value="Ankyrin_rpt"/>
</dbReference>